<feature type="domain" description="IrrE N-terminal-like" evidence="1">
    <location>
        <begin position="6"/>
        <end position="95"/>
    </location>
</feature>
<dbReference type="Proteomes" id="UP000317990">
    <property type="component" value="Unassembled WGS sequence"/>
</dbReference>
<evidence type="ECO:0000313" key="2">
    <source>
        <dbReference type="EMBL" id="TGG96204.1"/>
    </source>
</evidence>
<dbReference type="InterPro" id="IPR010359">
    <property type="entry name" value="IrrE_HExxH"/>
</dbReference>
<protein>
    <submittedName>
        <fullName evidence="2">ImmA/IrrE family metallo-endopeptidase</fullName>
    </submittedName>
</protein>
<dbReference type="PANTHER" id="PTHR43236:SF2">
    <property type="entry name" value="BLL0069 PROTEIN"/>
    <property type="match status" value="1"/>
</dbReference>
<comment type="caution">
    <text evidence="2">The sequence shown here is derived from an EMBL/GenBank/DDBJ whole genome shotgun (WGS) entry which is preliminary data.</text>
</comment>
<accession>A0A524RQV0</accession>
<name>A0A524RQV0_9CHRO</name>
<dbReference type="EMBL" id="SRMO01000026">
    <property type="protein sequence ID" value="TGG96204.1"/>
    <property type="molecule type" value="Genomic_DNA"/>
</dbReference>
<reference evidence="2 3" key="1">
    <citation type="journal article" date="2019" name="mSystems">
        <title>Life at home and on the roam: Genomic adaptions reflect the dual lifestyle of an intracellular, facultative symbiont.</title>
        <authorList>
            <person name="Burgsdorf I."/>
        </authorList>
    </citation>
    <scope>NUCLEOTIDE SEQUENCE [LARGE SCALE GENOMIC DNA]</scope>
    <source>
        <strain evidence="2">277cV</strain>
    </source>
</reference>
<dbReference type="AlphaFoldDB" id="A0A524RQV0"/>
<proteinExistence type="predicted"/>
<gene>
    <name evidence="2" type="ORF">ERJ67_01365</name>
</gene>
<dbReference type="Pfam" id="PF06114">
    <property type="entry name" value="Peptidase_M78"/>
    <property type="match status" value="1"/>
</dbReference>
<evidence type="ECO:0000259" key="1">
    <source>
        <dbReference type="Pfam" id="PF06114"/>
    </source>
</evidence>
<dbReference type="InterPro" id="IPR052345">
    <property type="entry name" value="Rad_response_metalloprotease"/>
</dbReference>
<evidence type="ECO:0000313" key="3">
    <source>
        <dbReference type="Proteomes" id="UP000317990"/>
    </source>
</evidence>
<dbReference type="PANTHER" id="PTHR43236">
    <property type="entry name" value="ANTITOXIN HIGA1"/>
    <property type="match status" value="1"/>
</dbReference>
<sequence length="145" mass="15837">MGISSSSPVSRSLTSSAELAHVWLGESALSDLGVEPTLGSQCEEVWRNAVAAELLVPLAALQSELQRQDEELLPELLCRLAHIFKVSELVILRRLFSAASRRLSRSNDGAAQGQRLDRQRRWLSIAAGDAGHEPVTEQTVPSLLR</sequence>
<organism evidence="2 3">
    <name type="scientific">Aphanocapsa feldmannii 277cV</name>
    <dbReference type="NCBI Taxonomy" id="2507553"/>
    <lineage>
        <taxon>Bacteria</taxon>
        <taxon>Bacillati</taxon>
        <taxon>Cyanobacteriota</taxon>
        <taxon>Cyanophyceae</taxon>
        <taxon>Oscillatoriophycideae</taxon>
        <taxon>Chroococcales</taxon>
        <taxon>Microcystaceae</taxon>
        <taxon>Aphanocapsa</taxon>
    </lineage>
</organism>